<sequence>MPDNGSSSETSGSEVTVGDMSTQRNALNHFLVVSCIDAITQSKKTFSELQPRTQNTHVTKASEAVAALLQEIDELDDREKIYLQALAETYEHATGWDTRRQNLSIMADLVPFSTLQKYLPGITKHRVKTARHHKELYGRGAPIMETSSTRMRVSPVQLYHFLTFITSPHVIQDLPFGHRNLQLSNGQVIETPNVIRTMIKQSTITQYVQYCEETDFKPYSTSTMNRILTFCSASVRKSLQGLDYISAEGGTGFDDLATITDKLIDYGLDPCNGQKLQKALDEGKQHFKTDFKVHVAQTSSTADHCLSLALSDSKGKGAAQAIESWKSHLLRSVQQDKARTDILELLDVIFVLITQDWAMKFLPQKLRETQPDCVALLCACPEISKHTGIRIKRVDFSDPQGGKGTCDRKAATVKGHVRRYINEGHDVATTEGFKDAILSHGGIHGVRVALVDNADCEISVVGKWDGISTLNNFSFDKDGKSIIVWKSYDVGEGRKTKFSSGDFVNIKFKKSSKNDASVNKNDDENVDEDEEVNTTSALFSCPSQGCILSFKRHSNLENHLLYGKCKRRREKFTLLDHAKILYSKKLSENTSTQTVMLSTTSDAQSTTALCQGWALRQTKKAARFNENQRSYIDEKFNIGLTSGIKTDPAQVARDLRHARNGNGDQRFTIDEFLTPQQIKSYFSRKAAKNRKSTKELNDNAVAAKDATAYCTARDKIIKEC</sequence>
<organism evidence="1 2">
    <name type="scientific">Paramuricea clavata</name>
    <name type="common">Red gorgonian</name>
    <name type="synonym">Violescent sea-whip</name>
    <dbReference type="NCBI Taxonomy" id="317549"/>
    <lineage>
        <taxon>Eukaryota</taxon>
        <taxon>Metazoa</taxon>
        <taxon>Cnidaria</taxon>
        <taxon>Anthozoa</taxon>
        <taxon>Octocorallia</taxon>
        <taxon>Malacalcyonacea</taxon>
        <taxon>Plexauridae</taxon>
        <taxon>Paramuricea</taxon>
    </lineage>
</organism>
<protein>
    <submittedName>
        <fullName evidence="1">Uncharacterized protein</fullName>
    </submittedName>
</protein>
<comment type="caution">
    <text evidence="1">The sequence shown here is derived from an EMBL/GenBank/DDBJ whole genome shotgun (WGS) entry which is preliminary data.</text>
</comment>
<reference evidence="1" key="1">
    <citation type="submission" date="2020-04" db="EMBL/GenBank/DDBJ databases">
        <authorList>
            <person name="Alioto T."/>
            <person name="Alioto T."/>
            <person name="Gomez Garrido J."/>
        </authorList>
    </citation>
    <scope>NUCLEOTIDE SEQUENCE</scope>
    <source>
        <strain evidence="1">A484AB</strain>
    </source>
</reference>
<dbReference type="AlphaFoldDB" id="A0A6S7HGD2"/>
<evidence type="ECO:0000313" key="2">
    <source>
        <dbReference type="Proteomes" id="UP001152795"/>
    </source>
</evidence>
<accession>A0A6S7HGD2</accession>
<dbReference type="PANTHER" id="PTHR33845">
    <property type="entry name" value="C2H2-TYPE DOMAIN-CONTAINING PROTEIN"/>
    <property type="match status" value="1"/>
</dbReference>
<keyword evidence="2" id="KW-1185">Reference proteome</keyword>
<dbReference type="OrthoDB" id="5982703at2759"/>
<dbReference type="PANTHER" id="PTHR33845:SF1">
    <property type="entry name" value="C2H2-TYPE DOMAIN-CONTAINING PROTEIN"/>
    <property type="match status" value="1"/>
</dbReference>
<gene>
    <name evidence="1" type="ORF">PACLA_8A048742</name>
</gene>
<dbReference type="Proteomes" id="UP001152795">
    <property type="component" value="Unassembled WGS sequence"/>
</dbReference>
<dbReference type="EMBL" id="CACRXK020002589">
    <property type="protein sequence ID" value="CAB3995040.1"/>
    <property type="molecule type" value="Genomic_DNA"/>
</dbReference>
<name>A0A6S7HGD2_PARCT</name>
<proteinExistence type="predicted"/>
<evidence type="ECO:0000313" key="1">
    <source>
        <dbReference type="EMBL" id="CAB3995040.1"/>
    </source>
</evidence>